<reference evidence="5" key="1">
    <citation type="submission" date="2020-02" db="EMBL/GenBank/DDBJ databases">
        <authorList>
            <person name="Scholz U."/>
            <person name="Mascher M."/>
            <person name="Fiebig A."/>
        </authorList>
    </citation>
    <scope>NUCLEOTIDE SEQUENCE</scope>
</reference>
<feature type="domain" description="GCVT N-terminal" evidence="3">
    <location>
        <begin position="106"/>
        <end position="327"/>
    </location>
</feature>
<evidence type="ECO:0000313" key="6">
    <source>
        <dbReference type="Proteomes" id="UP000663760"/>
    </source>
</evidence>
<keyword evidence="2" id="KW-0809">Transit peptide</keyword>
<dbReference type="Proteomes" id="UP000663760">
    <property type="component" value="Chromosome 9"/>
</dbReference>
<evidence type="ECO:0000259" key="4">
    <source>
        <dbReference type="Pfam" id="PF08669"/>
    </source>
</evidence>
<sequence length="425" mass="45599">MEATPATCCSRLLGGEGSVAASGRRRALSLSTACRKFRETADARPRARRAGSAVVLAASSSPSFDLSPPPIDYDGDDLQFGPSPSGAEDLPDTAIGSFADDNTALNAAYDGVAVIDLTHFGRIRVSGEDRVQFLHNQSTANFQSLSEGQGCDTVLVTPTARTIDIPHAWVMKNAIMLLVSPTTCKTIVDMLSRYIFFSDKVEINDITGKTCFFALMGPKSFQVMEALKLHDIIGKPYGTHHHYRVNDMPVTVGVGSLLSKEGFSLLMSPESAEPIWRTLLRHGAVPMGNSAWERLRILKGRPAPGKELTNDYNILEAGLWMTISLDKGCYKGQETVSRLITYDGVKQSLRGLRLAGPAEPGSPITVDGEKVGVLTSYAMGRDAGEHVGLGYIKRKAAASAGLQVTVGDVQGTVVDAPFLCYSLQT</sequence>
<dbReference type="SUPFAM" id="SSF103025">
    <property type="entry name" value="Folate-binding domain"/>
    <property type="match status" value="1"/>
</dbReference>
<evidence type="ECO:0000256" key="2">
    <source>
        <dbReference type="ARBA" id="ARBA00022946"/>
    </source>
</evidence>
<dbReference type="InterPro" id="IPR013977">
    <property type="entry name" value="GcvT_C"/>
</dbReference>
<evidence type="ECO:0000256" key="1">
    <source>
        <dbReference type="ARBA" id="ARBA00008609"/>
    </source>
</evidence>
<dbReference type="InterPro" id="IPR017703">
    <property type="entry name" value="YgfZ/GCV_T_CS"/>
</dbReference>
<evidence type="ECO:0000313" key="5">
    <source>
        <dbReference type="EMBL" id="CAA7401538.1"/>
    </source>
</evidence>
<dbReference type="SUPFAM" id="SSF101790">
    <property type="entry name" value="Aminomethyltransferase beta-barrel domain"/>
    <property type="match status" value="1"/>
</dbReference>
<dbReference type="GO" id="GO:0005739">
    <property type="term" value="C:mitochondrion"/>
    <property type="evidence" value="ECO:0007669"/>
    <property type="project" value="TreeGrafter"/>
</dbReference>
<dbReference type="OrthoDB" id="727688at2759"/>
<dbReference type="EMBL" id="LR746272">
    <property type="protein sequence ID" value="CAA7401538.1"/>
    <property type="molecule type" value="Genomic_DNA"/>
</dbReference>
<dbReference type="Pfam" id="PF08669">
    <property type="entry name" value="GCV_T_C"/>
    <property type="match status" value="1"/>
</dbReference>
<dbReference type="Gene3D" id="3.30.1360.120">
    <property type="entry name" value="Probable tRNA modification gtpase trme, domain 1"/>
    <property type="match status" value="1"/>
</dbReference>
<feature type="domain" description="Aminomethyltransferase C-terminal" evidence="4">
    <location>
        <begin position="349"/>
        <end position="418"/>
    </location>
</feature>
<accession>A0A7I8KWU2</accession>
<dbReference type="AlphaFoldDB" id="A0A7I8KWU2"/>
<dbReference type="InterPro" id="IPR006222">
    <property type="entry name" value="GCVT_N"/>
</dbReference>
<gene>
    <name evidence="5" type="ORF">SI8410_09012216</name>
</gene>
<dbReference type="Pfam" id="PF01571">
    <property type="entry name" value="GCV_T"/>
    <property type="match status" value="1"/>
</dbReference>
<dbReference type="InterPro" id="IPR027266">
    <property type="entry name" value="TrmE/GcvT-like"/>
</dbReference>
<name>A0A7I8KWU2_SPIIN</name>
<dbReference type="PANTHER" id="PTHR43757:SF14">
    <property type="entry name" value="GLYCINE CLEAVAGE T-PROTEIN FAMILY"/>
    <property type="match status" value="1"/>
</dbReference>
<comment type="similarity">
    <text evidence="1">Belongs to the GcvT family.</text>
</comment>
<dbReference type="FunFam" id="3.30.1360.120:FF:000021">
    <property type="entry name" value="Slr0635 protein"/>
    <property type="match status" value="1"/>
</dbReference>
<dbReference type="PANTHER" id="PTHR43757">
    <property type="entry name" value="AMINOMETHYLTRANSFERASE"/>
    <property type="match status" value="1"/>
</dbReference>
<dbReference type="InterPro" id="IPR028896">
    <property type="entry name" value="GcvT/YgfZ/DmdA"/>
</dbReference>
<keyword evidence="6" id="KW-1185">Reference proteome</keyword>
<organism evidence="5 6">
    <name type="scientific">Spirodela intermedia</name>
    <name type="common">Intermediate duckweed</name>
    <dbReference type="NCBI Taxonomy" id="51605"/>
    <lineage>
        <taxon>Eukaryota</taxon>
        <taxon>Viridiplantae</taxon>
        <taxon>Streptophyta</taxon>
        <taxon>Embryophyta</taxon>
        <taxon>Tracheophyta</taxon>
        <taxon>Spermatophyta</taxon>
        <taxon>Magnoliopsida</taxon>
        <taxon>Liliopsida</taxon>
        <taxon>Araceae</taxon>
        <taxon>Lemnoideae</taxon>
        <taxon>Spirodela</taxon>
    </lineage>
</organism>
<protein>
    <submittedName>
        <fullName evidence="5">Uncharacterized protein</fullName>
    </submittedName>
</protein>
<evidence type="ECO:0000259" key="3">
    <source>
        <dbReference type="Pfam" id="PF01571"/>
    </source>
</evidence>
<proteinExistence type="inferred from homology"/>
<dbReference type="NCBIfam" id="TIGR03317">
    <property type="entry name" value="ygfZ_signature"/>
    <property type="match status" value="1"/>
</dbReference>
<dbReference type="InterPro" id="IPR029043">
    <property type="entry name" value="GcvT/YgfZ_C"/>
</dbReference>